<dbReference type="Proteomes" id="UP000540919">
    <property type="component" value="Unassembled WGS sequence"/>
</dbReference>
<gene>
    <name evidence="1" type="ORF">HV819_09250</name>
</gene>
<name>A0ABX2NBN9_9FIRM</name>
<proteinExistence type="predicted"/>
<accession>A0ABX2NBN9</accession>
<protein>
    <submittedName>
        <fullName evidence="1">Uncharacterized protein</fullName>
    </submittedName>
</protein>
<evidence type="ECO:0000313" key="2">
    <source>
        <dbReference type="Proteomes" id="UP000540919"/>
    </source>
</evidence>
<reference evidence="1 2" key="1">
    <citation type="submission" date="2020-06" db="EMBL/GenBank/DDBJ databases">
        <title>Anaerococcus sp. nov., isolated form swine feces.</title>
        <authorList>
            <person name="Yu S."/>
        </authorList>
    </citation>
    <scope>NUCLEOTIDE SEQUENCE [LARGE SCALE GENOMIC DNA]</scope>
    <source>
        <strain evidence="1 2">AGMB00486</strain>
    </source>
</reference>
<organism evidence="1 2">
    <name type="scientific">Anaerococcus faecalis</name>
    <dbReference type="NCBI Taxonomy" id="2742993"/>
    <lineage>
        <taxon>Bacteria</taxon>
        <taxon>Bacillati</taxon>
        <taxon>Bacillota</taxon>
        <taxon>Tissierellia</taxon>
        <taxon>Tissierellales</taxon>
        <taxon>Peptoniphilaceae</taxon>
        <taxon>Anaerococcus</taxon>
    </lineage>
</organism>
<sequence length="57" mass="6338">MNVVSGKAKICTIFKSKNTKSFLFIENIEPIIPSKGFPYIVRKPTALRGPNINSKLS</sequence>
<evidence type="ECO:0000313" key="1">
    <source>
        <dbReference type="EMBL" id="NVF12140.1"/>
    </source>
</evidence>
<keyword evidence="2" id="KW-1185">Reference proteome</keyword>
<dbReference type="EMBL" id="JABVBA010000010">
    <property type="protein sequence ID" value="NVF12140.1"/>
    <property type="molecule type" value="Genomic_DNA"/>
</dbReference>
<comment type="caution">
    <text evidence="1">The sequence shown here is derived from an EMBL/GenBank/DDBJ whole genome shotgun (WGS) entry which is preliminary data.</text>
</comment>